<accession>A0A3D9ZSQ3</accession>
<dbReference type="Gene3D" id="3.30.70.100">
    <property type="match status" value="1"/>
</dbReference>
<organism evidence="2 3">
    <name type="scientific">Asanoa ferruginea</name>
    <dbReference type="NCBI Taxonomy" id="53367"/>
    <lineage>
        <taxon>Bacteria</taxon>
        <taxon>Bacillati</taxon>
        <taxon>Actinomycetota</taxon>
        <taxon>Actinomycetes</taxon>
        <taxon>Micromonosporales</taxon>
        <taxon>Micromonosporaceae</taxon>
        <taxon>Asanoa</taxon>
    </lineage>
</organism>
<feature type="domain" description="NIPSNAP" evidence="1">
    <location>
        <begin position="4"/>
        <end position="91"/>
    </location>
</feature>
<gene>
    <name evidence="2" type="ORF">DFJ67_6472</name>
</gene>
<dbReference type="RefSeq" id="WP_239097417.1">
    <property type="nucleotide sequence ID" value="NZ_BONB01000042.1"/>
</dbReference>
<name>A0A3D9ZSQ3_9ACTN</name>
<dbReference type="InterPro" id="IPR011008">
    <property type="entry name" value="Dimeric_a/b-barrel"/>
</dbReference>
<evidence type="ECO:0000259" key="1">
    <source>
        <dbReference type="Pfam" id="PF07978"/>
    </source>
</evidence>
<dbReference type="Pfam" id="PF07978">
    <property type="entry name" value="NIPSNAP"/>
    <property type="match status" value="1"/>
</dbReference>
<dbReference type="EMBL" id="QUMQ01000001">
    <property type="protein sequence ID" value="REG00419.1"/>
    <property type="molecule type" value="Genomic_DNA"/>
</dbReference>
<protein>
    <submittedName>
        <fullName evidence="2">NIPSNAP protein</fullName>
    </submittedName>
</protein>
<dbReference type="InterPro" id="IPR012577">
    <property type="entry name" value="NIPSNAP"/>
</dbReference>
<reference evidence="2 3" key="1">
    <citation type="submission" date="2018-08" db="EMBL/GenBank/DDBJ databases">
        <title>Sequencing the genomes of 1000 actinobacteria strains.</title>
        <authorList>
            <person name="Klenk H.-P."/>
        </authorList>
    </citation>
    <scope>NUCLEOTIDE SEQUENCE [LARGE SCALE GENOMIC DNA]</scope>
    <source>
        <strain evidence="2 3">DSM 44099</strain>
    </source>
</reference>
<dbReference type="Proteomes" id="UP000256913">
    <property type="component" value="Unassembled WGS sequence"/>
</dbReference>
<proteinExistence type="predicted"/>
<dbReference type="AlphaFoldDB" id="A0A3D9ZSQ3"/>
<evidence type="ECO:0000313" key="3">
    <source>
        <dbReference type="Proteomes" id="UP000256913"/>
    </source>
</evidence>
<keyword evidence="3" id="KW-1185">Reference proteome</keyword>
<sequence length="214" mass="23549">MTIVELRQYTLVPGGRDTLVALFDEHLVESQEADGARIVGQFRDLDRDDRFVWLREFPSMTDRQTALTAFYSGPVWKQHRDAANATMIDSDNVLLMRAIQPFIGYAPRDAAVPSASVFVAGLHALEGDAVADYADHFAREVRPRLGAAVLGTCQTIHEPNTFPALPVREGEDLFVWFARLDSAADLDAFAARAEAVGGPVTLLRLAPTPRSALR</sequence>
<evidence type="ECO:0000313" key="2">
    <source>
        <dbReference type="EMBL" id="REG00419.1"/>
    </source>
</evidence>
<comment type="caution">
    <text evidence="2">The sequence shown here is derived from an EMBL/GenBank/DDBJ whole genome shotgun (WGS) entry which is preliminary data.</text>
</comment>
<dbReference type="SUPFAM" id="SSF54909">
    <property type="entry name" value="Dimeric alpha+beta barrel"/>
    <property type="match status" value="1"/>
</dbReference>